<gene>
    <name evidence="3" type="primary">bshB1</name>
    <name evidence="3" type="ORF">FZD51_08705</name>
</gene>
<sequence length="238" mass="25922">MIEDKLDILAFGAHSDDVEIGMGGTIAKYAAEGKKIGICDLTGAELSSNGTVETRKKEAERAAGILGVSIRENLGLPDRGLLLNEQAITAVARMIRTYRPAVIFAPYFEDRHPDHGNCAKIVEEAAFSAGIRRADPESGLAPHKVNGLHFYMINGFHQPDFVIDVSDYMDKKLAGLRAYESQFIRTAESADTPLVNGYIENVEARERLYGKEAGVGYAEGFLSKKPILIHKDLLGGEA</sequence>
<accession>A0A5D4RHC6</accession>
<dbReference type="GO" id="GO:0016811">
    <property type="term" value="F:hydrolase activity, acting on carbon-nitrogen (but not peptide) bonds, in linear amides"/>
    <property type="evidence" value="ECO:0007669"/>
    <property type="project" value="TreeGrafter"/>
</dbReference>
<evidence type="ECO:0000256" key="2">
    <source>
        <dbReference type="ARBA" id="ARBA00024609"/>
    </source>
</evidence>
<dbReference type="RefSeq" id="WP_148974422.1">
    <property type="nucleotide sequence ID" value="NZ_JBNIKU010000001.1"/>
</dbReference>
<name>A0A5D4RHC6_9BACI</name>
<dbReference type="PANTHER" id="PTHR12993:SF30">
    <property type="entry name" value="N-ACETYL-ALPHA-D-GLUCOSAMINYL L-MALATE DEACETYLASE 1"/>
    <property type="match status" value="1"/>
</dbReference>
<organism evidence="3 4">
    <name type="scientific">Bacillus infantis</name>
    <dbReference type="NCBI Taxonomy" id="324767"/>
    <lineage>
        <taxon>Bacteria</taxon>
        <taxon>Bacillati</taxon>
        <taxon>Bacillota</taxon>
        <taxon>Bacilli</taxon>
        <taxon>Bacillales</taxon>
        <taxon>Bacillaceae</taxon>
        <taxon>Bacillus</taxon>
    </lineage>
</organism>
<dbReference type="InterPro" id="IPR003737">
    <property type="entry name" value="GlcNAc_PI_deacetylase-related"/>
</dbReference>
<comment type="cofactor">
    <cofactor evidence="1">
        <name>Zn(2+)</name>
        <dbReference type="ChEBI" id="CHEBI:29105"/>
    </cofactor>
</comment>
<comment type="catalytic activity">
    <reaction evidence="2">
        <text>(S)-malyl N-acetyl-alpha-D-glucosaminide + H2O = (S)-malyl alpha-D-glucosaminide + acetate</text>
        <dbReference type="Rhea" id="RHEA:33411"/>
        <dbReference type="ChEBI" id="CHEBI:15377"/>
        <dbReference type="ChEBI" id="CHEBI:30089"/>
        <dbReference type="ChEBI" id="CHEBI:64870"/>
        <dbReference type="ChEBI" id="CHEBI:64871"/>
    </reaction>
</comment>
<protein>
    <submittedName>
        <fullName evidence="3">Bacillithiol biosynthesis deacetylase BshB1</fullName>
    </submittedName>
</protein>
<dbReference type="SUPFAM" id="SSF102588">
    <property type="entry name" value="LmbE-like"/>
    <property type="match status" value="1"/>
</dbReference>
<dbReference type="InterPro" id="IPR024078">
    <property type="entry name" value="LmbE-like_dom_sf"/>
</dbReference>
<comment type="caution">
    <text evidence="3">The sequence shown here is derived from an EMBL/GenBank/DDBJ whole genome shotgun (WGS) entry which is preliminary data.</text>
</comment>
<proteinExistence type="predicted"/>
<dbReference type="InterPro" id="IPR023842">
    <property type="entry name" value="Bacillithiol_biosynth_BshB1"/>
</dbReference>
<evidence type="ECO:0000313" key="4">
    <source>
        <dbReference type="Proteomes" id="UP000322139"/>
    </source>
</evidence>
<evidence type="ECO:0000256" key="1">
    <source>
        <dbReference type="ARBA" id="ARBA00001947"/>
    </source>
</evidence>
<dbReference type="Pfam" id="PF02585">
    <property type="entry name" value="PIG-L"/>
    <property type="match status" value="1"/>
</dbReference>
<dbReference type="EMBL" id="VTER01000004">
    <property type="protein sequence ID" value="TYS49286.1"/>
    <property type="molecule type" value="Genomic_DNA"/>
</dbReference>
<dbReference type="AlphaFoldDB" id="A0A5D4RHC6"/>
<dbReference type="Proteomes" id="UP000322139">
    <property type="component" value="Unassembled WGS sequence"/>
</dbReference>
<dbReference type="GO" id="GO:0019213">
    <property type="term" value="F:deacetylase activity"/>
    <property type="evidence" value="ECO:0007669"/>
    <property type="project" value="InterPro"/>
</dbReference>
<evidence type="ECO:0000313" key="3">
    <source>
        <dbReference type="EMBL" id="TYS49286.1"/>
    </source>
</evidence>
<dbReference type="PANTHER" id="PTHR12993">
    <property type="entry name" value="N-ACETYLGLUCOSAMINYL-PHOSPHATIDYLINOSITOL DE-N-ACETYLASE-RELATED"/>
    <property type="match status" value="1"/>
</dbReference>
<dbReference type="Gene3D" id="3.40.50.10320">
    <property type="entry name" value="LmbE-like"/>
    <property type="match status" value="1"/>
</dbReference>
<dbReference type="GO" id="GO:0071793">
    <property type="term" value="P:bacillithiol biosynthetic process"/>
    <property type="evidence" value="ECO:0007669"/>
    <property type="project" value="InterPro"/>
</dbReference>
<reference evidence="3 4" key="1">
    <citation type="submission" date="2019-08" db="EMBL/GenBank/DDBJ databases">
        <title>Bacillus genomes from the desert of Cuatro Cienegas, Coahuila.</title>
        <authorList>
            <person name="Olmedo-Alvarez G."/>
        </authorList>
    </citation>
    <scope>NUCLEOTIDE SEQUENCE [LARGE SCALE GENOMIC DNA]</scope>
    <source>
        <strain evidence="3 4">CH446_14T</strain>
    </source>
</reference>
<dbReference type="NCBIfam" id="TIGR04001">
    <property type="entry name" value="thiol_BshB1"/>
    <property type="match status" value="1"/>
</dbReference>